<gene>
    <name evidence="3" type="ORF">JCM7686_1131</name>
</gene>
<evidence type="ECO:0000256" key="1">
    <source>
        <dbReference type="SAM" id="MobiDB-lite"/>
    </source>
</evidence>
<dbReference type="InterPro" id="IPR001543">
    <property type="entry name" value="FliN-like_C"/>
</dbReference>
<protein>
    <submittedName>
        <fullName evidence="3">Surface presentation of antigens (SPOA) protein</fullName>
    </submittedName>
</protein>
<proteinExistence type="predicted"/>
<dbReference type="eggNOG" id="COG1886">
    <property type="taxonomic scope" value="Bacteria"/>
</dbReference>
<organism evidence="3 4">
    <name type="scientific">Paracoccus aminophilus JCM 7686</name>
    <dbReference type="NCBI Taxonomy" id="1367847"/>
    <lineage>
        <taxon>Bacteria</taxon>
        <taxon>Pseudomonadati</taxon>
        <taxon>Pseudomonadota</taxon>
        <taxon>Alphaproteobacteria</taxon>
        <taxon>Rhodobacterales</taxon>
        <taxon>Paracoccaceae</taxon>
        <taxon>Paracoccus</taxon>
    </lineage>
</organism>
<dbReference type="KEGG" id="pami:JCM7686_1131"/>
<dbReference type="AlphaFoldDB" id="S5XXR4"/>
<dbReference type="SUPFAM" id="SSF101801">
    <property type="entry name" value="Surface presentation of antigens (SPOA)"/>
    <property type="match status" value="1"/>
</dbReference>
<feature type="domain" description="Flagellar motor switch protein FliN-like C-terminal" evidence="2">
    <location>
        <begin position="303"/>
        <end position="371"/>
    </location>
</feature>
<dbReference type="Proteomes" id="UP000015480">
    <property type="component" value="Chromosome"/>
</dbReference>
<dbReference type="Gene3D" id="2.30.330.10">
    <property type="entry name" value="SpoA-like"/>
    <property type="match status" value="1"/>
</dbReference>
<evidence type="ECO:0000313" key="3">
    <source>
        <dbReference type="EMBL" id="AGT08240.1"/>
    </source>
</evidence>
<feature type="region of interest" description="Disordered" evidence="1">
    <location>
        <begin position="37"/>
        <end position="57"/>
    </location>
</feature>
<reference evidence="3 4" key="1">
    <citation type="journal article" date="2014" name="BMC Genomics">
        <title>Architecture and functions of a multipartite genome of the methylotrophic bacterium Paracoccus aminophilus JCM 7686, containing primary and secondary chromids.</title>
        <authorList>
            <person name="Dziewit L."/>
            <person name="Czarnecki J."/>
            <person name="Wibberg D."/>
            <person name="Radlinska M."/>
            <person name="Mrozek P."/>
            <person name="Szymczak M."/>
            <person name="Schluter A."/>
            <person name="Puhler A."/>
            <person name="Bartosik D."/>
        </authorList>
    </citation>
    <scope>NUCLEOTIDE SEQUENCE [LARGE SCALE GENOMIC DNA]</scope>
    <source>
        <strain evidence="3">JCM 7686</strain>
    </source>
</reference>
<dbReference type="HOGENOM" id="CLU_598317_0_0_5"/>
<accession>S5XXR4</accession>
<keyword evidence="4" id="KW-1185">Reference proteome</keyword>
<dbReference type="Pfam" id="PF01052">
    <property type="entry name" value="FliMN_C"/>
    <property type="match status" value="1"/>
</dbReference>
<feature type="region of interest" description="Disordered" evidence="1">
    <location>
        <begin position="400"/>
        <end position="457"/>
    </location>
</feature>
<evidence type="ECO:0000313" key="4">
    <source>
        <dbReference type="Proteomes" id="UP000015480"/>
    </source>
</evidence>
<dbReference type="PATRIC" id="fig|1367847.3.peg.1097"/>
<name>S5XXR4_PARAH</name>
<dbReference type="STRING" id="1367847.JCM7686_1131"/>
<sequence length="457" mass="48632">MHERPGRRGRVNGFAINCCDGRTDEPENAGQMTMTDADATTESGTEETGADAIQPSRGPSHAEILRRLLVERPSETFFADAPAPLMDLPIEPVSPARGAAVALGRVADKLYGLAIFVESVEEDSTSVPELAELFPDRSLLAVVHGGSDSLGVVALCPSLIASLIEVQAIGRVSSRQLRPRRPTRTDASISADFVTALLAELGKEIRGVEGPDYGGFSYASYLDDPRPLMLMLEEVPFTRLTLRFRIGQGGQRDGTILIALPQTPAAPVWESGSLALPEPDLLSHAEIGTDEPIFSDPEDLAAQMRNAPVSLVGVLCRRKMSLKALRGLGPGDVIPLTNGSLDTAQLETESGQVLATGRLGEAEGFHAIRLHGAAHTTVPAFAPPQLSDGAAAAFGGEEFARPDADPEALPTIDFDEPDSFRSNDQEQDNAQSDAFSIDEDDSFTPGLSDLSPRPTYS</sequence>
<dbReference type="EMBL" id="CP006650">
    <property type="protein sequence ID" value="AGT08240.1"/>
    <property type="molecule type" value="Genomic_DNA"/>
</dbReference>
<evidence type="ECO:0000259" key="2">
    <source>
        <dbReference type="Pfam" id="PF01052"/>
    </source>
</evidence>
<dbReference type="InterPro" id="IPR036429">
    <property type="entry name" value="SpoA-like_sf"/>
</dbReference>